<name>A0ABD1LVA7_9FABA</name>
<organism evidence="2 3">
    <name type="scientific">Flemingia macrophylla</name>
    <dbReference type="NCBI Taxonomy" id="520843"/>
    <lineage>
        <taxon>Eukaryota</taxon>
        <taxon>Viridiplantae</taxon>
        <taxon>Streptophyta</taxon>
        <taxon>Embryophyta</taxon>
        <taxon>Tracheophyta</taxon>
        <taxon>Spermatophyta</taxon>
        <taxon>Magnoliopsida</taxon>
        <taxon>eudicotyledons</taxon>
        <taxon>Gunneridae</taxon>
        <taxon>Pentapetalae</taxon>
        <taxon>rosids</taxon>
        <taxon>fabids</taxon>
        <taxon>Fabales</taxon>
        <taxon>Fabaceae</taxon>
        <taxon>Papilionoideae</taxon>
        <taxon>50 kb inversion clade</taxon>
        <taxon>NPAAA clade</taxon>
        <taxon>indigoferoid/millettioid clade</taxon>
        <taxon>Phaseoleae</taxon>
        <taxon>Flemingia</taxon>
    </lineage>
</organism>
<protein>
    <submittedName>
        <fullName evidence="2">Uncharacterized protein</fullName>
    </submittedName>
</protein>
<evidence type="ECO:0000313" key="2">
    <source>
        <dbReference type="EMBL" id="KAL2327463.1"/>
    </source>
</evidence>
<dbReference type="EMBL" id="JBGMDY010000007">
    <property type="protein sequence ID" value="KAL2327463.1"/>
    <property type="molecule type" value="Genomic_DNA"/>
</dbReference>
<reference evidence="2 3" key="1">
    <citation type="submission" date="2024-08" db="EMBL/GenBank/DDBJ databases">
        <title>Insights into the chromosomal genome structure of Flemingia macrophylla.</title>
        <authorList>
            <person name="Ding Y."/>
            <person name="Zhao Y."/>
            <person name="Bi W."/>
            <person name="Wu M."/>
            <person name="Zhao G."/>
            <person name="Gong Y."/>
            <person name="Li W."/>
            <person name="Zhang P."/>
        </authorList>
    </citation>
    <scope>NUCLEOTIDE SEQUENCE [LARGE SCALE GENOMIC DNA]</scope>
    <source>
        <strain evidence="2">DYQJB</strain>
        <tissue evidence="2">Leaf</tissue>
    </source>
</reference>
<accession>A0ABD1LVA7</accession>
<dbReference type="AlphaFoldDB" id="A0ABD1LVA7"/>
<keyword evidence="3" id="KW-1185">Reference proteome</keyword>
<dbReference type="Proteomes" id="UP001603857">
    <property type="component" value="Unassembled WGS sequence"/>
</dbReference>
<sequence>MTTMTAFKHHTRARQRTSLPYCYRCYFFRPPPPSMATPMSPLPITPTPFSSMAARKPYLPNPSSGRKLHPQRGHNPKEQQPPRFPQTHQNLLPRYR</sequence>
<feature type="region of interest" description="Disordered" evidence="1">
    <location>
        <begin position="36"/>
        <end position="96"/>
    </location>
</feature>
<gene>
    <name evidence="2" type="ORF">Fmac_020890</name>
</gene>
<evidence type="ECO:0000256" key="1">
    <source>
        <dbReference type="SAM" id="MobiDB-lite"/>
    </source>
</evidence>
<proteinExistence type="predicted"/>
<feature type="compositionally biased region" description="Pro residues" evidence="1">
    <location>
        <begin position="36"/>
        <end position="46"/>
    </location>
</feature>
<evidence type="ECO:0000313" key="3">
    <source>
        <dbReference type="Proteomes" id="UP001603857"/>
    </source>
</evidence>
<comment type="caution">
    <text evidence="2">The sequence shown here is derived from an EMBL/GenBank/DDBJ whole genome shotgun (WGS) entry which is preliminary data.</text>
</comment>